<dbReference type="GO" id="GO:0004222">
    <property type="term" value="F:metalloendopeptidase activity"/>
    <property type="evidence" value="ECO:0007669"/>
    <property type="project" value="TreeGrafter"/>
</dbReference>
<dbReference type="GO" id="GO:0046872">
    <property type="term" value="F:metal ion binding"/>
    <property type="evidence" value="ECO:0007669"/>
    <property type="project" value="UniProtKB-KW"/>
</dbReference>
<dbReference type="EMBL" id="FWYF01000002">
    <property type="protein sequence ID" value="SMD35361.1"/>
    <property type="molecule type" value="Genomic_DNA"/>
</dbReference>
<comment type="cofactor">
    <cofactor evidence="1">
        <name>Zn(2+)</name>
        <dbReference type="ChEBI" id="CHEBI:29105"/>
    </cofactor>
</comment>
<dbReference type="Gene3D" id="2.70.70.10">
    <property type="entry name" value="Glucose Permease (Domain IIA)"/>
    <property type="match status" value="1"/>
</dbReference>
<dbReference type="Gene3D" id="3.10.450.350">
    <property type="match status" value="1"/>
</dbReference>
<keyword evidence="4" id="KW-0479">Metal-binding</keyword>
<dbReference type="PANTHER" id="PTHR21666:SF288">
    <property type="entry name" value="CELL DIVISION PROTEIN YTFB"/>
    <property type="match status" value="1"/>
</dbReference>
<evidence type="ECO:0000313" key="12">
    <source>
        <dbReference type="Proteomes" id="UP000192472"/>
    </source>
</evidence>
<keyword evidence="3" id="KW-0645">Protease</keyword>
<evidence type="ECO:0000256" key="4">
    <source>
        <dbReference type="ARBA" id="ARBA00022723"/>
    </source>
</evidence>
<keyword evidence="6" id="KW-0862">Zinc</keyword>
<gene>
    <name evidence="11" type="ORF">SAMN04488029_2471</name>
</gene>
<protein>
    <submittedName>
        <fullName evidence="11">Murein DD-endopeptidase MepM and murein hydrolase activator NlpD, contain LysM domain</fullName>
    </submittedName>
</protein>
<dbReference type="STRING" id="692418.SAMN04488029_2471"/>
<dbReference type="AlphaFoldDB" id="A0A1W2GFK5"/>
<accession>A0A1W2GFK5</accession>
<dbReference type="InterPro" id="IPR011055">
    <property type="entry name" value="Dup_hybrid_motif"/>
</dbReference>
<feature type="domain" description="Csd3-like second N-terminal" evidence="10">
    <location>
        <begin position="155"/>
        <end position="274"/>
    </location>
</feature>
<reference evidence="11 12" key="1">
    <citation type="submission" date="2017-04" db="EMBL/GenBank/DDBJ databases">
        <authorList>
            <person name="Afonso C.L."/>
            <person name="Miller P.J."/>
            <person name="Scott M.A."/>
            <person name="Spackman E."/>
            <person name="Goraichik I."/>
            <person name="Dimitrov K.M."/>
            <person name="Suarez D.L."/>
            <person name="Swayne D.E."/>
        </authorList>
    </citation>
    <scope>NUCLEOTIDE SEQUENCE [LARGE SCALE GENOMIC DNA]</scope>
    <source>
        <strain evidence="11 12">DSM 26133</strain>
    </source>
</reference>
<feature type="domain" description="M23ase beta-sheet core" evidence="9">
    <location>
        <begin position="288"/>
        <end position="383"/>
    </location>
</feature>
<keyword evidence="8" id="KW-1133">Transmembrane helix</keyword>
<evidence type="ECO:0000259" key="10">
    <source>
        <dbReference type="Pfam" id="PF19425"/>
    </source>
</evidence>
<keyword evidence="7" id="KW-0482">Metalloprotease</keyword>
<evidence type="ECO:0000256" key="6">
    <source>
        <dbReference type="ARBA" id="ARBA00022833"/>
    </source>
</evidence>
<dbReference type="CDD" id="cd12797">
    <property type="entry name" value="M23_peptidase"/>
    <property type="match status" value="1"/>
</dbReference>
<dbReference type="InterPro" id="IPR045834">
    <property type="entry name" value="Csd3_N2"/>
</dbReference>
<feature type="transmembrane region" description="Helical" evidence="8">
    <location>
        <begin position="7"/>
        <end position="28"/>
    </location>
</feature>
<dbReference type="SUPFAM" id="SSF51261">
    <property type="entry name" value="Duplicated hybrid motif"/>
    <property type="match status" value="1"/>
</dbReference>
<sequence length="434" mass="49598">MQFLKKWSWSLVLFLGIVPATIYFAFLYQPIPEVEFVEVPVEDTVQAYIPKKYFGINVDSLQIEEGRIKRNQNLADILKPFNVPYEKIHKVAKDSKNVFDVRKFVSGKSYSMLYKGDSLKEATHFIYRPNSIDYVVIDFQDSVQMYQASKQIELKETEMVGEINTSLYVDMLEAGGDADLVNKLVDVFAWQVDFFGIQKGDNYKLIYEEQYVDDELVGIGEIKAAYFEHLGDSYYGFRYEQDSVGVDYFDHQGQSLRREFLKAPLSFTRISSRYTGRRYHPVQKRYKAHLGTDYAAPVGTPIRAVADGKIIAAKYHRFNGNFVKIQHNGNIATQYLHMSKIASGIRYGKKVKRGQTIGFVGSTGLASGPHLCYRFWKNGVQVDALKVDLPPSAPILAEHMATFDSVRLVWQQRLDQMNLPKVTADSVIYASISH</sequence>
<keyword evidence="8" id="KW-0472">Membrane</keyword>
<name>A0A1W2GFK5_REIFA</name>
<evidence type="ECO:0000256" key="1">
    <source>
        <dbReference type="ARBA" id="ARBA00001947"/>
    </source>
</evidence>
<keyword evidence="5 11" id="KW-0378">Hydrolase</keyword>
<dbReference type="GO" id="GO:0006508">
    <property type="term" value="P:proteolysis"/>
    <property type="evidence" value="ECO:0007669"/>
    <property type="project" value="UniProtKB-KW"/>
</dbReference>
<keyword evidence="12" id="KW-1185">Reference proteome</keyword>
<dbReference type="PANTHER" id="PTHR21666">
    <property type="entry name" value="PEPTIDASE-RELATED"/>
    <property type="match status" value="1"/>
</dbReference>
<proteinExistence type="predicted"/>
<evidence type="ECO:0000256" key="3">
    <source>
        <dbReference type="ARBA" id="ARBA00022670"/>
    </source>
</evidence>
<evidence type="ECO:0000313" key="11">
    <source>
        <dbReference type="EMBL" id="SMD35361.1"/>
    </source>
</evidence>
<comment type="subcellular location">
    <subcellularLocation>
        <location evidence="2">Cell envelope</location>
    </subcellularLocation>
</comment>
<dbReference type="InterPro" id="IPR050570">
    <property type="entry name" value="Cell_wall_metabolism_enzyme"/>
</dbReference>
<evidence type="ECO:0000256" key="8">
    <source>
        <dbReference type="SAM" id="Phobius"/>
    </source>
</evidence>
<dbReference type="Pfam" id="PF19425">
    <property type="entry name" value="Csd3_N2"/>
    <property type="match status" value="1"/>
</dbReference>
<evidence type="ECO:0000259" key="9">
    <source>
        <dbReference type="Pfam" id="PF01551"/>
    </source>
</evidence>
<dbReference type="Proteomes" id="UP000192472">
    <property type="component" value="Unassembled WGS sequence"/>
</dbReference>
<evidence type="ECO:0000256" key="7">
    <source>
        <dbReference type="ARBA" id="ARBA00023049"/>
    </source>
</evidence>
<evidence type="ECO:0000256" key="5">
    <source>
        <dbReference type="ARBA" id="ARBA00022801"/>
    </source>
</evidence>
<keyword evidence="8" id="KW-0812">Transmembrane</keyword>
<organism evidence="11 12">
    <name type="scientific">Reichenbachiella faecimaris</name>
    <dbReference type="NCBI Taxonomy" id="692418"/>
    <lineage>
        <taxon>Bacteria</taxon>
        <taxon>Pseudomonadati</taxon>
        <taxon>Bacteroidota</taxon>
        <taxon>Cytophagia</taxon>
        <taxon>Cytophagales</taxon>
        <taxon>Reichenbachiellaceae</taxon>
        <taxon>Reichenbachiella</taxon>
    </lineage>
</organism>
<dbReference type="GO" id="GO:0030313">
    <property type="term" value="C:cell envelope"/>
    <property type="evidence" value="ECO:0007669"/>
    <property type="project" value="UniProtKB-SubCell"/>
</dbReference>
<dbReference type="Pfam" id="PF01551">
    <property type="entry name" value="Peptidase_M23"/>
    <property type="match status" value="1"/>
</dbReference>
<evidence type="ECO:0000256" key="2">
    <source>
        <dbReference type="ARBA" id="ARBA00004196"/>
    </source>
</evidence>
<dbReference type="InterPro" id="IPR016047">
    <property type="entry name" value="M23ase_b-sheet_dom"/>
</dbReference>